<dbReference type="PROSITE" id="PS51450">
    <property type="entry name" value="LRR"/>
    <property type="match status" value="2"/>
</dbReference>
<name>A0AAD9JCZ2_9ANNE</name>
<dbReference type="SUPFAM" id="SSF52075">
    <property type="entry name" value="Outer arm dynein light chain 1"/>
    <property type="match status" value="1"/>
</dbReference>
<evidence type="ECO:0000313" key="5">
    <source>
        <dbReference type="Proteomes" id="UP001208570"/>
    </source>
</evidence>
<dbReference type="PANTHER" id="PTHR48051">
    <property type="match status" value="1"/>
</dbReference>
<evidence type="ECO:0000259" key="3">
    <source>
        <dbReference type="Pfam" id="PF23598"/>
    </source>
</evidence>
<evidence type="ECO:0000256" key="2">
    <source>
        <dbReference type="ARBA" id="ARBA00022737"/>
    </source>
</evidence>
<dbReference type="SMART" id="SM00369">
    <property type="entry name" value="LRR_TYP"/>
    <property type="match status" value="2"/>
</dbReference>
<feature type="domain" description="Disease resistance R13L4/SHOC-2-like LRR" evidence="3">
    <location>
        <begin position="48"/>
        <end position="137"/>
    </location>
</feature>
<gene>
    <name evidence="4" type="ORF">LSH36_387g02085</name>
</gene>
<keyword evidence="2" id="KW-0677">Repeat</keyword>
<dbReference type="GO" id="GO:0005737">
    <property type="term" value="C:cytoplasm"/>
    <property type="evidence" value="ECO:0007669"/>
    <property type="project" value="TreeGrafter"/>
</dbReference>
<evidence type="ECO:0000256" key="1">
    <source>
        <dbReference type="ARBA" id="ARBA00022614"/>
    </source>
</evidence>
<dbReference type="InterPro" id="IPR003591">
    <property type="entry name" value="Leu-rich_rpt_typical-subtyp"/>
</dbReference>
<sequence>MPLFRKQSHSAKKRLQHQQYLAKESPEKTYDISDCELTDNVVYFQIPSGTYSVCKVLQKETLIAHTNWLSSLKGGGELKDLRFLRILDLHNNELASLPDDIGELKCLQVLNLDNNKLKTLPSSICCLTALQTLNVRGRRALLV</sequence>
<dbReference type="InterPro" id="IPR050216">
    <property type="entry name" value="LRR_domain-containing"/>
</dbReference>
<accession>A0AAD9JCZ2</accession>
<dbReference type="Proteomes" id="UP001208570">
    <property type="component" value="Unassembled WGS sequence"/>
</dbReference>
<comment type="caution">
    <text evidence="4">The sequence shown here is derived from an EMBL/GenBank/DDBJ whole genome shotgun (WGS) entry which is preliminary data.</text>
</comment>
<dbReference type="EMBL" id="JAODUP010000387">
    <property type="protein sequence ID" value="KAK2150813.1"/>
    <property type="molecule type" value="Genomic_DNA"/>
</dbReference>
<dbReference type="Pfam" id="PF23598">
    <property type="entry name" value="LRR_14"/>
    <property type="match status" value="1"/>
</dbReference>
<dbReference type="AlphaFoldDB" id="A0AAD9JCZ2"/>
<proteinExistence type="predicted"/>
<dbReference type="InterPro" id="IPR055414">
    <property type="entry name" value="LRR_R13L4/SHOC2-like"/>
</dbReference>
<dbReference type="Gene3D" id="3.80.10.10">
    <property type="entry name" value="Ribonuclease Inhibitor"/>
    <property type="match status" value="1"/>
</dbReference>
<dbReference type="InterPro" id="IPR001611">
    <property type="entry name" value="Leu-rich_rpt"/>
</dbReference>
<dbReference type="PANTHER" id="PTHR48051:SF47">
    <property type="entry name" value="LEUCINE RICH REPEAT AND STERILE ALPHA MOTIF CONTAINING 1"/>
    <property type="match status" value="1"/>
</dbReference>
<keyword evidence="5" id="KW-1185">Reference proteome</keyword>
<organism evidence="4 5">
    <name type="scientific">Paralvinella palmiformis</name>
    <dbReference type="NCBI Taxonomy" id="53620"/>
    <lineage>
        <taxon>Eukaryota</taxon>
        <taxon>Metazoa</taxon>
        <taxon>Spiralia</taxon>
        <taxon>Lophotrochozoa</taxon>
        <taxon>Annelida</taxon>
        <taxon>Polychaeta</taxon>
        <taxon>Sedentaria</taxon>
        <taxon>Canalipalpata</taxon>
        <taxon>Terebellida</taxon>
        <taxon>Terebelliformia</taxon>
        <taxon>Alvinellidae</taxon>
        <taxon>Paralvinella</taxon>
    </lineage>
</organism>
<evidence type="ECO:0000313" key="4">
    <source>
        <dbReference type="EMBL" id="KAK2150813.1"/>
    </source>
</evidence>
<protein>
    <recommendedName>
        <fullName evidence="3">Disease resistance R13L4/SHOC-2-like LRR domain-containing protein</fullName>
    </recommendedName>
</protein>
<reference evidence="4" key="1">
    <citation type="journal article" date="2023" name="Mol. Biol. Evol.">
        <title>Third-Generation Sequencing Reveals the Adaptive Role of the Epigenome in Three Deep-Sea Polychaetes.</title>
        <authorList>
            <person name="Perez M."/>
            <person name="Aroh O."/>
            <person name="Sun Y."/>
            <person name="Lan Y."/>
            <person name="Juniper S.K."/>
            <person name="Young C.R."/>
            <person name="Angers B."/>
            <person name="Qian P.Y."/>
        </authorList>
    </citation>
    <scope>NUCLEOTIDE SEQUENCE</scope>
    <source>
        <strain evidence="4">P08H-3</strain>
    </source>
</reference>
<dbReference type="InterPro" id="IPR032675">
    <property type="entry name" value="LRR_dom_sf"/>
</dbReference>
<keyword evidence="1" id="KW-0433">Leucine-rich repeat</keyword>